<evidence type="ECO:0000313" key="10">
    <source>
        <dbReference type="Proteomes" id="UP000294530"/>
    </source>
</evidence>
<evidence type="ECO:0000256" key="7">
    <source>
        <dbReference type="RuleBase" id="RU079119"/>
    </source>
</evidence>
<keyword evidence="3 7" id="KW-0812">Transmembrane</keyword>
<comment type="domain">
    <text evidence="7">The DHHC domain is required for palmitoyltransferase activity.</text>
</comment>
<dbReference type="InterPro" id="IPR037275">
    <property type="entry name" value="Znf_CTCHY_sf"/>
</dbReference>
<proteinExistence type="inferred from homology"/>
<dbReference type="GO" id="GO:0019706">
    <property type="term" value="F:protein-cysteine S-palmitoyltransferase activity"/>
    <property type="evidence" value="ECO:0007669"/>
    <property type="project" value="UniProtKB-EC"/>
</dbReference>
<dbReference type="KEGG" id="blac:94351719"/>
<dbReference type="Proteomes" id="UP000294530">
    <property type="component" value="Unassembled WGS sequence"/>
</dbReference>
<feature type="transmembrane region" description="Helical" evidence="7">
    <location>
        <begin position="104"/>
        <end position="124"/>
    </location>
</feature>
<dbReference type="PANTHER" id="PTHR22883">
    <property type="entry name" value="ZINC FINGER DHHC DOMAIN CONTAINING PROTEIN"/>
    <property type="match status" value="1"/>
</dbReference>
<comment type="similarity">
    <text evidence="7">Belongs to the DHHC palmitoyltransferase family.</text>
</comment>
<dbReference type="InterPro" id="IPR039859">
    <property type="entry name" value="PFA4/ZDH16/20/ERF2-like"/>
</dbReference>
<evidence type="ECO:0000256" key="5">
    <source>
        <dbReference type="ARBA" id="ARBA00023136"/>
    </source>
</evidence>
<sequence length="280" mass="31455">MLSNNEQRDGHVAATAPDARMQFEAKRSNVHRPRKNLKSIALSEDDEDVLLSARTEPVSTTDNLGCFCFCKFKKIGQSYILYERRIVSADGVSMKNKLVLIGPHWIGVVMTFGTILVATFMFLSQHMQTMAWYNTIITLGLCGSTLYYLFQTACTDPGIIQTSRYKDLSQTDFESGVMVMEAPIASDESMPPIEKALAQGLHAGRWYCDICRIIDRDVTAFHCEDCGVCVAGYDHHCPWVGKCIGRDNMHAFQKFNASWVIYVCFVLFMAITSINWGLAL</sequence>
<dbReference type="PROSITE" id="PS50216">
    <property type="entry name" value="DHHC"/>
    <property type="match status" value="1"/>
</dbReference>
<dbReference type="GO" id="GO:0016020">
    <property type="term" value="C:membrane"/>
    <property type="evidence" value="ECO:0007669"/>
    <property type="project" value="UniProtKB-SubCell"/>
</dbReference>
<gene>
    <name evidence="9" type="ORF">CCR75_007993</name>
</gene>
<keyword evidence="4 7" id="KW-1133">Transmembrane helix</keyword>
<dbReference type="AlphaFoldDB" id="A0A976IKD2"/>
<dbReference type="SUPFAM" id="SSF161245">
    <property type="entry name" value="Zinc hairpin stack"/>
    <property type="match status" value="1"/>
</dbReference>
<keyword evidence="10" id="KW-1185">Reference proteome</keyword>
<keyword evidence="2 7" id="KW-0808">Transferase</keyword>
<reference evidence="9 10" key="1">
    <citation type="journal article" date="2021" name="Genome Biol.">
        <title>AFLAP: assembly-free linkage analysis pipeline using k-mers from genome sequencing data.</title>
        <authorList>
            <person name="Fletcher K."/>
            <person name="Zhang L."/>
            <person name="Gil J."/>
            <person name="Han R."/>
            <person name="Cavanaugh K."/>
            <person name="Michelmore R."/>
        </authorList>
    </citation>
    <scope>NUCLEOTIDE SEQUENCE [LARGE SCALE GENOMIC DNA]</scope>
    <source>
        <strain evidence="9 10">SF5</strain>
    </source>
</reference>
<accession>A0A976IKD2</accession>
<dbReference type="GeneID" id="94351719"/>
<feature type="transmembrane region" description="Helical" evidence="7">
    <location>
        <begin position="130"/>
        <end position="150"/>
    </location>
</feature>
<evidence type="ECO:0000256" key="3">
    <source>
        <dbReference type="ARBA" id="ARBA00022692"/>
    </source>
</evidence>
<evidence type="ECO:0000256" key="1">
    <source>
        <dbReference type="ARBA" id="ARBA00004141"/>
    </source>
</evidence>
<dbReference type="GO" id="GO:0006612">
    <property type="term" value="P:protein targeting to membrane"/>
    <property type="evidence" value="ECO:0007669"/>
    <property type="project" value="TreeGrafter"/>
</dbReference>
<evidence type="ECO:0000313" key="9">
    <source>
        <dbReference type="EMBL" id="TDH73459.1"/>
    </source>
</evidence>
<dbReference type="GO" id="GO:0005794">
    <property type="term" value="C:Golgi apparatus"/>
    <property type="evidence" value="ECO:0007669"/>
    <property type="project" value="TreeGrafter"/>
</dbReference>
<dbReference type="InterPro" id="IPR001594">
    <property type="entry name" value="Palmitoyltrfase_DHHC"/>
</dbReference>
<dbReference type="Pfam" id="PF01529">
    <property type="entry name" value="DHHC"/>
    <property type="match status" value="1"/>
</dbReference>
<organism evidence="9 10">
    <name type="scientific">Bremia lactucae</name>
    <name type="common">Lettuce downy mildew</name>
    <dbReference type="NCBI Taxonomy" id="4779"/>
    <lineage>
        <taxon>Eukaryota</taxon>
        <taxon>Sar</taxon>
        <taxon>Stramenopiles</taxon>
        <taxon>Oomycota</taxon>
        <taxon>Peronosporomycetes</taxon>
        <taxon>Peronosporales</taxon>
        <taxon>Peronosporaceae</taxon>
        <taxon>Bremia</taxon>
    </lineage>
</organism>
<evidence type="ECO:0000256" key="4">
    <source>
        <dbReference type="ARBA" id="ARBA00022989"/>
    </source>
</evidence>
<evidence type="ECO:0000256" key="2">
    <source>
        <dbReference type="ARBA" id="ARBA00022679"/>
    </source>
</evidence>
<dbReference type="OrthoDB" id="9909019at2759"/>
<dbReference type="EMBL" id="SHOA02000001">
    <property type="protein sequence ID" value="TDH73459.1"/>
    <property type="molecule type" value="Genomic_DNA"/>
</dbReference>
<comment type="catalytic activity">
    <reaction evidence="7">
        <text>L-cysteinyl-[protein] + hexadecanoyl-CoA = S-hexadecanoyl-L-cysteinyl-[protein] + CoA</text>
        <dbReference type="Rhea" id="RHEA:36683"/>
        <dbReference type="Rhea" id="RHEA-COMP:10131"/>
        <dbReference type="Rhea" id="RHEA-COMP:11032"/>
        <dbReference type="ChEBI" id="CHEBI:29950"/>
        <dbReference type="ChEBI" id="CHEBI:57287"/>
        <dbReference type="ChEBI" id="CHEBI:57379"/>
        <dbReference type="ChEBI" id="CHEBI:74151"/>
        <dbReference type="EC" id="2.3.1.225"/>
    </reaction>
</comment>
<comment type="subcellular location">
    <subcellularLocation>
        <location evidence="1">Membrane</location>
        <topology evidence="1">Multi-pass membrane protein</topology>
    </subcellularLocation>
</comment>
<keyword evidence="5 7" id="KW-0472">Membrane</keyword>
<dbReference type="EC" id="2.3.1.225" evidence="7"/>
<feature type="domain" description="Palmitoyltransferase DHHC" evidence="8">
    <location>
        <begin position="206"/>
        <end position="274"/>
    </location>
</feature>
<protein>
    <recommendedName>
        <fullName evidence="7">Palmitoyltransferase</fullName>
        <ecNumber evidence="7">2.3.1.225</ecNumber>
    </recommendedName>
</protein>
<evidence type="ECO:0000259" key="8">
    <source>
        <dbReference type="Pfam" id="PF01529"/>
    </source>
</evidence>
<name>A0A976IKD2_BRELC</name>
<feature type="transmembrane region" description="Helical" evidence="7">
    <location>
        <begin position="259"/>
        <end position="278"/>
    </location>
</feature>
<comment type="caution">
    <text evidence="9">The sequence shown here is derived from an EMBL/GenBank/DDBJ whole genome shotgun (WGS) entry which is preliminary data.</text>
</comment>
<dbReference type="GO" id="GO:0005783">
    <property type="term" value="C:endoplasmic reticulum"/>
    <property type="evidence" value="ECO:0007669"/>
    <property type="project" value="TreeGrafter"/>
</dbReference>
<evidence type="ECO:0000256" key="6">
    <source>
        <dbReference type="ARBA" id="ARBA00023315"/>
    </source>
</evidence>
<dbReference type="RefSeq" id="XP_067822957.1">
    <property type="nucleotide sequence ID" value="XM_067966048.1"/>
</dbReference>
<keyword evidence="6 7" id="KW-0012">Acyltransferase</keyword>